<dbReference type="PANTHER" id="PTHR12378:SF7">
    <property type="entry name" value="DESUMOYLATING ISOPEPTIDASE 1"/>
    <property type="match status" value="1"/>
</dbReference>
<evidence type="ECO:0000313" key="7">
    <source>
        <dbReference type="Proteomes" id="UP001642487"/>
    </source>
</evidence>
<evidence type="ECO:0000256" key="2">
    <source>
        <dbReference type="ARBA" id="ARBA00022670"/>
    </source>
</evidence>
<dbReference type="InterPro" id="IPR008580">
    <property type="entry name" value="PPPDE_dom"/>
</dbReference>
<name>A0ABP0YSY9_9ROSI</name>
<feature type="domain" description="PPPDE" evidence="5">
    <location>
        <begin position="182"/>
        <end position="322"/>
    </location>
</feature>
<dbReference type="PROSITE" id="PS51858">
    <property type="entry name" value="PPPDE"/>
    <property type="match status" value="1"/>
</dbReference>
<dbReference type="EMBL" id="OZ021740">
    <property type="protein sequence ID" value="CAK9323627.1"/>
    <property type="molecule type" value="Genomic_DNA"/>
</dbReference>
<dbReference type="Pfam" id="PF05903">
    <property type="entry name" value="Peptidase_C97"/>
    <property type="match status" value="1"/>
</dbReference>
<organism evidence="6 7">
    <name type="scientific">Citrullus colocynthis</name>
    <name type="common">colocynth</name>
    <dbReference type="NCBI Taxonomy" id="252529"/>
    <lineage>
        <taxon>Eukaryota</taxon>
        <taxon>Viridiplantae</taxon>
        <taxon>Streptophyta</taxon>
        <taxon>Embryophyta</taxon>
        <taxon>Tracheophyta</taxon>
        <taxon>Spermatophyta</taxon>
        <taxon>Magnoliopsida</taxon>
        <taxon>eudicotyledons</taxon>
        <taxon>Gunneridae</taxon>
        <taxon>Pentapetalae</taxon>
        <taxon>rosids</taxon>
        <taxon>fabids</taxon>
        <taxon>Cucurbitales</taxon>
        <taxon>Cucurbitaceae</taxon>
        <taxon>Benincaseae</taxon>
        <taxon>Citrullus</taxon>
    </lineage>
</organism>
<proteinExistence type="inferred from homology"/>
<dbReference type="Gene3D" id="3.90.1720.30">
    <property type="entry name" value="PPPDE domains"/>
    <property type="match status" value="1"/>
</dbReference>
<evidence type="ECO:0000259" key="5">
    <source>
        <dbReference type="PROSITE" id="PS51858"/>
    </source>
</evidence>
<dbReference type="SMART" id="SM01179">
    <property type="entry name" value="DUF862"/>
    <property type="match status" value="1"/>
</dbReference>
<feature type="region of interest" description="Disordered" evidence="4">
    <location>
        <begin position="359"/>
        <end position="388"/>
    </location>
</feature>
<keyword evidence="3" id="KW-0378">Hydrolase</keyword>
<sequence length="474" mass="52116">MKMLKLDVWNHQNFINANGSVPDEESLRYKIYFLGEEFRVGVGTSIPPQRLESQLSQGSWSPPEDGLCKLNIDAYRSDHEVVRGVDGKWAMKDLEALTMVRGLFDLLLGSLDHTNLVNAINHKRCDLSGLRNLAEDIISFGVISDCQREETFDPTSSFYPFLQSTSWPLKISLGKMAEEESHKVVLNLYDLSCGLARKFSTALLGKPIEGIWHTGIVVYDNEYYYGGGIHHNLSGNTPFGTPIHVIDLGITHIPKDMFETYLIEISPRYTAETYSLLGHNCNNFSNEVAQFLVGSTIPEYILQLPNEVSCSPIGRLMLPMIQNLETTLRSGAVPKVPQVRHNQPTTTPVPIPVTDSNVEESAGCEVGPSVGGGGSTATKGQSAEQNTTEDLTHLSIEPAAGSGQQKLPRKTIDESLLRDARAMIRDRIKVEFASIMATGKYRASDAAVLAAKRVMSKYNSHTSAASSQGLEGTR</sequence>
<evidence type="ECO:0000256" key="3">
    <source>
        <dbReference type="ARBA" id="ARBA00022801"/>
    </source>
</evidence>
<dbReference type="InterPro" id="IPR042266">
    <property type="entry name" value="PPPDE_sf"/>
</dbReference>
<dbReference type="PANTHER" id="PTHR12378">
    <property type="entry name" value="DESUMOYLATING ISOPEPTIDASE"/>
    <property type="match status" value="1"/>
</dbReference>
<protein>
    <recommendedName>
        <fullName evidence="5">PPPDE domain-containing protein</fullName>
    </recommendedName>
</protein>
<accession>A0ABP0YSY9</accession>
<evidence type="ECO:0000256" key="1">
    <source>
        <dbReference type="ARBA" id="ARBA00008140"/>
    </source>
</evidence>
<keyword evidence="7" id="KW-1185">Reference proteome</keyword>
<gene>
    <name evidence="6" type="ORF">CITCOLO1_LOCUS15817</name>
</gene>
<evidence type="ECO:0000256" key="4">
    <source>
        <dbReference type="SAM" id="MobiDB-lite"/>
    </source>
</evidence>
<reference evidence="6 7" key="1">
    <citation type="submission" date="2024-03" db="EMBL/GenBank/DDBJ databases">
        <authorList>
            <person name="Gkanogiannis A."/>
            <person name="Becerra Lopez-Lavalle L."/>
        </authorList>
    </citation>
    <scope>NUCLEOTIDE SEQUENCE [LARGE SCALE GENOMIC DNA]</scope>
</reference>
<feature type="compositionally biased region" description="Polar residues" evidence="4">
    <location>
        <begin position="376"/>
        <end position="388"/>
    </location>
</feature>
<evidence type="ECO:0000313" key="6">
    <source>
        <dbReference type="EMBL" id="CAK9323627.1"/>
    </source>
</evidence>
<dbReference type="Proteomes" id="UP001642487">
    <property type="component" value="Chromosome 6"/>
</dbReference>
<comment type="similarity">
    <text evidence="1">Belongs to the DeSI family.</text>
</comment>
<keyword evidence="2" id="KW-0645">Protease</keyword>